<reference evidence="1 2" key="1">
    <citation type="journal article" date="2007" name="PLoS Genet.">
        <title>The complete genome sequence of Yersinia pseudotuberculosis IP31758, the causative agent of Far East scarlet-like fever.</title>
        <authorList>
            <person name="Eppinger M."/>
            <person name="Rosovitz M.J."/>
            <person name="Fricke W.F."/>
            <person name="Rasko D.A."/>
            <person name="Kokorina G."/>
            <person name="Fayolle C."/>
            <person name="Lindler L.E."/>
            <person name="Carniel E."/>
            <person name="Ravel J."/>
        </authorList>
    </citation>
    <scope>NUCLEOTIDE SEQUENCE [LARGE SCALE GENOMIC DNA]</scope>
    <source>
        <strain evidence="1 2">IP 31758</strain>
        <plasmid evidence="2">Plasmid plasmid_153kb</plasmid>
    </source>
</reference>
<dbReference type="AlphaFoldDB" id="A0A0U1QTK7"/>
<proteinExistence type="predicted"/>
<dbReference type="EMBL" id="CP000719">
    <property type="protein sequence ID" value="ABS45716.1"/>
    <property type="molecule type" value="Genomic_DNA"/>
</dbReference>
<name>A0A0U1QTK7_YERP3</name>
<dbReference type="Proteomes" id="UP000002412">
    <property type="component" value="Plasmid p_153kb"/>
</dbReference>
<dbReference type="KEGG" id="ypi:YpsIP31758_B0095"/>
<gene>
    <name evidence="1" type="ordered locus">YpsIP31758_B0095</name>
</gene>
<sequence>MLLKFCFYPSISTTMLKTNFILRLAMFNYSITSEFINEKVSEAISQNFDSHGNGLQSGFISLMVLKGNEVLKDVPIVFEMFSLLAYATSKFPIAVFDFENDAEIDLNQFKNTIVVSEAKNKLILLLTVNAGDLPYVAHWIADSIPSQQVKNMAGLLAIPFSIELHAGKPFILPEWCAAFYVNNNREHCIPTVTLRSMANSNIEAFSGDWIENALHRLSFFNLPVRDAREAIKTAPHGATNTNK</sequence>
<organism evidence="1 2">
    <name type="scientific">Yersinia pseudotuberculosis serotype O:1b (strain IP 31758)</name>
    <dbReference type="NCBI Taxonomy" id="349747"/>
    <lineage>
        <taxon>Bacteria</taxon>
        <taxon>Pseudomonadati</taxon>
        <taxon>Pseudomonadota</taxon>
        <taxon>Gammaproteobacteria</taxon>
        <taxon>Enterobacterales</taxon>
        <taxon>Yersiniaceae</taxon>
        <taxon>Yersinia</taxon>
    </lineage>
</organism>
<dbReference type="HOGENOM" id="CLU_1347974_0_0_6"/>
<geneLocation type="plasmid" evidence="2">
    <name>plasmid_153kb</name>
</geneLocation>
<accession>A0A0U1QTK7</accession>
<keyword evidence="1" id="KW-0614">Plasmid</keyword>
<evidence type="ECO:0000313" key="2">
    <source>
        <dbReference type="Proteomes" id="UP000002412"/>
    </source>
</evidence>
<protein>
    <submittedName>
        <fullName evidence="1">Uncharacterized protein</fullName>
    </submittedName>
</protein>
<evidence type="ECO:0000313" key="1">
    <source>
        <dbReference type="EMBL" id="ABS45716.1"/>
    </source>
</evidence>